<evidence type="ECO:0000259" key="2">
    <source>
        <dbReference type="Pfam" id="PF00884"/>
    </source>
</evidence>
<dbReference type="AlphaFoldDB" id="A0A919G2B8"/>
<feature type="domain" description="Sulfatase N-terminal" evidence="2">
    <location>
        <begin position="9"/>
        <end position="324"/>
    </location>
</feature>
<dbReference type="PANTHER" id="PTHR42693:SF33">
    <property type="entry name" value="ARYLSULFATASE"/>
    <property type="match status" value="1"/>
</dbReference>
<evidence type="ECO:0000256" key="1">
    <source>
        <dbReference type="ARBA" id="ARBA00008779"/>
    </source>
</evidence>
<dbReference type="GO" id="GO:0004065">
    <property type="term" value="F:arylsulfatase activity"/>
    <property type="evidence" value="ECO:0007669"/>
    <property type="project" value="TreeGrafter"/>
</dbReference>
<evidence type="ECO:0000313" key="4">
    <source>
        <dbReference type="Proteomes" id="UP000603708"/>
    </source>
</evidence>
<dbReference type="InterPro" id="IPR017850">
    <property type="entry name" value="Alkaline_phosphatase_core_sf"/>
</dbReference>
<dbReference type="EMBL" id="BNCD01000005">
    <property type="protein sequence ID" value="GHH76897.1"/>
    <property type="molecule type" value="Genomic_DNA"/>
</dbReference>
<reference evidence="3" key="2">
    <citation type="submission" date="2020-09" db="EMBL/GenBank/DDBJ databases">
        <authorList>
            <person name="Sun Q."/>
            <person name="Ohkuma M."/>
        </authorList>
    </citation>
    <scope>NUCLEOTIDE SEQUENCE</scope>
    <source>
        <strain evidence="3">JCM 5069</strain>
    </source>
</reference>
<comment type="similarity">
    <text evidence="1">Belongs to the sulfatase family.</text>
</comment>
<dbReference type="SUPFAM" id="SSF53649">
    <property type="entry name" value="Alkaline phosphatase-like"/>
    <property type="match status" value="1"/>
</dbReference>
<accession>A0A919G2B8</accession>
<evidence type="ECO:0000313" key="3">
    <source>
        <dbReference type="EMBL" id="GHH76897.1"/>
    </source>
</evidence>
<organism evidence="3 4">
    <name type="scientific">Streptomyces sulfonofaciens</name>
    <dbReference type="NCBI Taxonomy" id="68272"/>
    <lineage>
        <taxon>Bacteria</taxon>
        <taxon>Bacillati</taxon>
        <taxon>Actinomycetota</taxon>
        <taxon>Actinomycetes</taxon>
        <taxon>Kitasatosporales</taxon>
        <taxon>Streptomycetaceae</taxon>
        <taxon>Streptomyces</taxon>
    </lineage>
</organism>
<protein>
    <recommendedName>
        <fullName evidence="2">Sulfatase N-terminal domain-containing protein</fullName>
    </recommendedName>
</protein>
<dbReference type="PANTHER" id="PTHR42693">
    <property type="entry name" value="ARYLSULFATASE FAMILY MEMBER"/>
    <property type="match status" value="1"/>
</dbReference>
<reference evidence="3" key="1">
    <citation type="journal article" date="2014" name="Int. J. Syst. Evol. Microbiol.">
        <title>Complete genome sequence of Corynebacterium casei LMG S-19264T (=DSM 44701T), isolated from a smear-ripened cheese.</title>
        <authorList>
            <consortium name="US DOE Joint Genome Institute (JGI-PGF)"/>
            <person name="Walter F."/>
            <person name="Albersmeier A."/>
            <person name="Kalinowski J."/>
            <person name="Ruckert C."/>
        </authorList>
    </citation>
    <scope>NUCLEOTIDE SEQUENCE</scope>
    <source>
        <strain evidence="3">JCM 5069</strain>
    </source>
</reference>
<comment type="caution">
    <text evidence="3">The sequence shown here is derived from an EMBL/GenBank/DDBJ whole genome shotgun (WGS) entry which is preliminary data.</text>
</comment>
<name>A0A919G2B8_9ACTN</name>
<gene>
    <name evidence="3" type="ORF">GCM10018793_23780</name>
</gene>
<keyword evidence="4" id="KW-1185">Reference proteome</keyword>
<dbReference type="Pfam" id="PF00884">
    <property type="entry name" value="Sulfatase"/>
    <property type="match status" value="1"/>
</dbReference>
<dbReference type="Gene3D" id="3.40.720.10">
    <property type="entry name" value="Alkaline Phosphatase, subunit A"/>
    <property type="match status" value="2"/>
</dbReference>
<proteinExistence type="inferred from homology"/>
<dbReference type="RefSeq" id="WP_189930908.1">
    <property type="nucleotide sequence ID" value="NZ_BNCD01000005.1"/>
</dbReference>
<dbReference type="Proteomes" id="UP000603708">
    <property type="component" value="Unassembled WGS sequence"/>
</dbReference>
<dbReference type="InterPro" id="IPR050738">
    <property type="entry name" value="Sulfatase"/>
</dbReference>
<dbReference type="InterPro" id="IPR000917">
    <property type="entry name" value="Sulfatase_N"/>
</dbReference>
<sequence length="473" mass="52613">MGNESHYDHVVLISLDTLRSDALSVHPNPLWPHDHKDVHPVRTTVLDDLARGGAYFPNMISAAPYTAAAHGAIFTGQYPLHNGIHEFYNGSLRAPSVFTYGRRAGRSTILKTDFPIILGPQLGFTRDVDTYLVEDDDAFIEAVIDSESTLACAHFGGVHVPYGFHNLTFGGDDYRQKVAELTAGLPESLPFNDLLVESHRNPEDTELLVSYKRATAYMHSQGEYDRLMQLYLEGVEYFLENRFAPFVERLRERMAAAGKRMLLAVFADHGEAFDERTNGHFNSMAEPVLRVPLIISGDGVEPGMHTNRIRTIDVAPTVLDLAGIRTAATGVFDGRSLAAVARGTEALDGDAPAIAESYNAELNDFVAYQKRQLSGSTPGPLQHFLVGHAAYLDDKRVVRLTRHYSDWFLKTTPTDMSWVERFDADGIPHRDPDADGSELFAMLDDYRTALREPDQVPFTDEIRGQLRSLGYSV</sequence>